<keyword evidence="4" id="KW-0813">Transport</keyword>
<protein>
    <submittedName>
        <fullName evidence="9">Disulfide bond formation protein B</fullName>
    </submittedName>
</protein>
<keyword evidence="5 8" id="KW-1133">Transmembrane helix</keyword>
<dbReference type="PANTHER" id="PTHR36570:SF2">
    <property type="entry name" value="DISULFIDE BOND FORMATION PROTEIN B"/>
    <property type="match status" value="1"/>
</dbReference>
<evidence type="ECO:0000256" key="8">
    <source>
        <dbReference type="SAM" id="Phobius"/>
    </source>
</evidence>
<comment type="caution">
    <text evidence="9">The sequence shown here is derived from an EMBL/GenBank/DDBJ whole genome shotgun (WGS) entry which is preliminary data.</text>
</comment>
<keyword evidence="6 8" id="KW-0472">Membrane</keyword>
<reference evidence="9 10" key="1">
    <citation type="submission" date="2024-03" db="EMBL/GenBank/DDBJ databases">
        <title>Community enrichment and isolation of bacterial strains for fucoidan degradation.</title>
        <authorList>
            <person name="Sichert A."/>
        </authorList>
    </citation>
    <scope>NUCLEOTIDE SEQUENCE [LARGE SCALE GENOMIC DNA]</scope>
    <source>
        <strain evidence="9 10">AS76</strain>
    </source>
</reference>
<comment type="subcellular location">
    <subcellularLocation>
        <location evidence="1">Cell membrane</location>
        <topology evidence="1">Multi-pass membrane protein</topology>
    </subcellularLocation>
</comment>
<evidence type="ECO:0000256" key="5">
    <source>
        <dbReference type="ARBA" id="ARBA00022989"/>
    </source>
</evidence>
<evidence type="ECO:0000313" key="9">
    <source>
        <dbReference type="EMBL" id="MEM5535199.1"/>
    </source>
</evidence>
<dbReference type="InterPro" id="IPR023380">
    <property type="entry name" value="DsbB-like_sf"/>
</dbReference>
<name>A0ABU9TNA6_9GAMM</name>
<organism evidence="9 10">
    <name type="scientific">Neptuniibacter pectenicola</name>
    <dbReference type="NCBI Taxonomy" id="1806669"/>
    <lineage>
        <taxon>Bacteria</taxon>
        <taxon>Pseudomonadati</taxon>
        <taxon>Pseudomonadota</taxon>
        <taxon>Gammaproteobacteria</taxon>
        <taxon>Oceanospirillales</taxon>
        <taxon>Oceanospirillaceae</taxon>
        <taxon>Neptuniibacter</taxon>
    </lineage>
</organism>
<proteinExistence type="predicted"/>
<keyword evidence="4" id="KW-0249">Electron transport</keyword>
<evidence type="ECO:0000256" key="6">
    <source>
        <dbReference type="ARBA" id="ARBA00023136"/>
    </source>
</evidence>
<keyword evidence="7" id="KW-0676">Redox-active center</keyword>
<evidence type="ECO:0000256" key="2">
    <source>
        <dbReference type="ARBA" id="ARBA00022475"/>
    </source>
</evidence>
<feature type="transmembrane region" description="Helical" evidence="8">
    <location>
        <begin position="41"/>
        <end position="63"/>
    </location>
</feature>
<dbReference type="PANTHER" id="PTHR36570">
    <property type="entry name" value="DISULFIDE BOND FORMATION PROTEIN B"/>
    <property type="match status" value="1"/>
</dbReference>
<dbReference type="EMBL" id="JBBMRA010000001">
    <property type="protein sequence ID" value="MEM5535199.1"/>
    <property type="molecule type" value="Genomic_DNA"/>
</dbReference>
<accession>A0ABU9TNA6</accession>
<dbReference type="Gene3D" id="1.20.1550.10">
    <property type="entry name" value="DsbB-like"/>
    <property type="match status" value="1"/>
</dbReference>
<evidence type="ECO:0000313" key="10">
    <source>
        <dbReference type="Proteomes" id="UP001449225"/>
    </source>
</evidence>
<dbReference type="InterPro" id="IPR050183">
    <property type="entry name" value="DsbB"/>
</dbReference>
<evidence type="ECO:0000256" key="3">
    <source>
        <dbReference type="ARBA" id="ARBA00022692"/>
    </source>
</evidence>
<evidence type="ECO:0000256" key="1">
    <source>
        <dbReference type="ARBA" id="ARBA00004651"/>
    </source>
</evidence>
<keyword evidence="2" id="KW-1003">Cell membrane</keyword>
<dbReference type="Pfam" id="PF02600">
    <property type="entry name" value="DsbB"/>
    <property type="match status" value="1"/>
</dbReference>
<dbReference type="SUPFAM" id="SSF158442">
    <property type="entry name" value="DsbB-like"/>
    <property type="match status" value="1"/>
</dbReference>
<feature type="transmembrane region" description="Helical" evidence="8">
    <location>
        <begin position="12"/>
        <end position="34"/>
    </location>
</feature>
<dbReference type="InterPro" id="IPR003752">
    <property type="entry name" value="DiS_bond_form_DsbB/BdbC"/>
</dbReference>
<gene>
    <name evidence="9" type="ORF">WNY58_02225</name>
</gene>
<keyword evidence="3 8" id="KW-0812">Transmembrane</keyword>
<evidence type="ECO:0000256" key="7">
    <source>
        <dbReference type="ARBA" id="ARBA00023284"/>
    </source>
</evidence>
<feature type="transmembrane region" description="Helical" evidence="8">
    <location>
        <begin position="136"/>
        <end position="163"/>
    </location>
</feature>
<dbReference type="RefSeq" id="WP_342853573.1">
    <property type="nucleotide sequence ID" value="NZ_JBBMRA010000001.1"/>
</dbReference>
<keyword evidence="10" id="KW-1185">Reference proteome</keyword>
<sequence length="168" mass="18827">MLGKSSCLSRSSWYWLGLIILGLSMEGIALFFQYGLNYGPCVLCIHVRIWVMALTAVAILGFFARKAPWGAKLSHLLMLVVSLGLTERSWQTLAVERGWVIDSCSMNSGLPNWFALDQWFPQVFEPWEPCGYTPELLFGITMAEGLMLISILLLGVSILFSALQFRSK</sequence>
<evidence type="ECO:0000256" key="4">
    <source>
        <dbReference type="ARBA" id="ARBA00022982"/>
    </source>
</evidence>
<dbReference type="Proteomes" id="UP001449225">
    <property type="component" value="Unassembled WGS sequence"/>
</dbReference>